<sequence>MTLTLTPLTGADAQRFDGAQFDDGTAYRVADTRVSGVVAARRILSGNGSPTHRPIDPTTDAAREDTPTALYPALWLTFGAQARGTYLNTHDTVEMYPEPFNVNGRDYHRVTVHVDFYPVGVAGLDVDYRSPQSVSPWNRYPVETARKRARDLADGVGGVLFVESVPGTNGERSHGVFIADVSQYDRGEMTEAGRRTAERIAVEILRAQIDAGVETDWLDDVANHINGQIAAADEIAHRWNVESARLQNLRVAARTAAVAGHSVRVAR</sequence>
<organism evidence="1 2">
    <name type="scientific">Gordonia phage NosilaM</name>
    <dbReference type="NCBI Taxonomy" id="2507863"/>
    <lineage>
        <taxon>Viruses</taxon>
        <taxon>Duplodnaviria</taxon>
        <taxon>Heunggongvirae</taxon>
        <taxon>Uroviricota</taxon>
        <taxon>Caudoviricetes</taxon>
        <taxon>Zierdtviridae</taxon>
        <taxon>Emilbogenvirinae</taxon>
        <taxon>Kablunavirus</taxon>
        <taxon>Kablunavirus nosilaM</taxon>
    </lineage>
</organism>
<evidence type="ECO:0000313" key="2">
    <source>
        <dbReference type="Proteomes" id="UP000290362"/>
    </source>
</evidence>
<evidence type="ECO:0000313" key="1">
    <source>
        <dbReference type="EMBL" id="QAU07320.1"/>
    </source>
</evidence>
<dbReference type="EMBL" id="MK376962">
    <property type="protein sequence ID" value="QAU07320.1"/>
    <property type="molecule type" value="Genomic_DNA"/>
</dbReference>
<gene>
    <name evidence="1" type="primary">79</name>
    <name evidence="1" type="ORF">SEA_NOSILAM_79</name>
</gene>
<dbReference type="RefSeq" id="YP_010101203.1">
    <property type="nucleotide sequence ID" value="NC_055788.1"/>
</dbReference>
<proteinExistence type="predicted"/>
<dbReference type="Proteomes" id="UP000290362">
    <property type="component" value="Segment"/>
</dbReference>
<protein>
    <submittedName>
        <fullName evidence="1">Uncharacterized protein</fullName>
    </submittedName>
</protein>
<keyword evidence="2" id="KW-1185">Reference proteome</keyword>
<reference evidence="1 2" key="1">
    <citation type="submission" date="2019-01" db="EMBL/GenBank/DDBJ databases">
        <authorList>
            <person name="Febre-Alemany D.A."/>
            <person name="Fernandez-Morales A.P."/>
            <person name="Figueroa-Rodriguez V.A."/>
            <person name="Fumero-Velazquez J."/>
            <person name="Galindez-Couvertier J.M."/>
            <person name="Morales-Colon V.I."/>
            <person name="Ocasio-Caldero C.E."/>
            <person name="Perez-Torres A.D."/>
            <person name="Pescador-Vega R.F."/>
            <person name="Rivera-Rodriguez A.M."/>
            <person name="Fernandez-Martinez M."/>
            <person name="Rubin M.R."/>
            <person name="Vazquez E."/>
            <person name="Garlena R.A."/>
            <person name="Russell D.A."/>
            <person name="Pope W.H."/>
            <person name="Jacobs-Sera D."/>
            <person name="Hatfull G.F."/>
        </authorList>
    </citation>
    <scope>NUCLEOTIDE SEQUENCE [LARGE SCALE GENOMIC DNA]</scope>
</reference>
<dbReference type="KEGG" id="vg:65118912"/>
<dbReference type="GeneID" id="65118912"/>
<accession>A0A410TE86</accession>
<name>A0A410TE86_9CAUD</name>